<dbReference type="Proteomes" id="UP000054047">
    <property type="component" value="Unassembled WGS sequence"/>
</dbReference>
<dbReference type="EMBL" id="KN732035">
    <property type="protein sequence ID" value="KIH59372.1"/>
    <property type="molecule type" value="Genomic_DNA"/>
</dbReference>
<dbReference type="SUPFAM" id="SSF56672">
    <property type="entry name" value="DNA/RNA polymerases"/>
    <property type="match status" value="1"/>
</dbReference>
<dbReference type="InterPro" id="IPR000477">
    <property type="entry name" value="RT_dom"/>
</dbReference>
<keyword evidence="3" id="KW-1185">Reference proteome</keyword>
<dbReference type="AlphaFoldDB" id="A0A0C2DAN6"/>
<evidence type="ECO:0000259" key="1">
    <source>
        <dbReference type="Pfam" id="PF00078"/>
    </source>
</evidence>
<dbReference type="InterPro" id="IPR043502">
    <property type="entry name" value="DNA/RNA_pol_sf"/>
</dbReference>
<reference evidence="2 3" key="1">
    <citation type="submission" date="2013-12" db="EMBL/GenBank/DDBJ databases">
        <title>Draft genome of the parsitic nematode Ancylostoma duodenale.</title>
        <authorList>
            <person name="Mitreva M."/>
        </authorList>
    </citation>
    <scope>NUCLEOTIDE SEQUENCE [LARGE SCALE GENOMIC DNA]</scope>
    <source>
        <strain evidence="2 3">Zhejiang</strain>
    </source>
</reference>
<dbReference type="Pfam" id="PF00078">
    <property type="entry name" value="RVT_1"/>
    <property type="match status" value="1"/>
</dbReference>
<feature type="domain" description="Reverse transcriptase" evidence="1">
    <location>
        <begin position="31"/>
        <end position="154"/>
    </location>
</feature>
<sequence length="175" mass="20500">MLAEHLTRLFNDCWQQAKLPEDWKRGVVVKIPKNWDTTECSNWRGITLLSIPGKVFRMILLRVLRSAVDERLREEQAGFRSNRSCCEQIFSLRNTIEQCIEYPHPLCVNFVDFQKAFDSIHRELLWAILRIYGILQPFVDVFRSLYLKSSCCVKTDNGHTAFVEITTGHLFTDFV</sequence>
<accession>A0A0C2DAN6</accession>
<dbReference type="OrthoDB" id="5861659at2759"/>
<gene>
    <name evidence="2" type="ORF">ANCDUO_10398</name>
</gene>
<organism evidence="2 3">
    <name type="scientific">Ancylostoma duodenale</name>
    <dbReference type="NCBI Taxonomy" id="51022"/>
    <lineage>
        <taxon>Eukaryota</taxon>
        <taxon>Metazoa</taxon>
        <taxon>Ecdysozoa</taxon>
        <taxon>Nematoda</taxon>
        <taxon>Chromadorea</taxon>
        <taxon>Rhabditida</taxon>
        <taxon>Rhabditina</taxon>
        <taxon>Rhabditomorpha</taxon>
        <taxon>Strongyloidea</taxon>
        <taxon>Ancylostomatidae</taxon>
        <taxon>Ancylostomatinae</taxon>
        <taxon>Ancylostoma</taxon>
    </lineage>
</organism>
<evidence type="ECO:0000313" key="2">
    <source>
        <dbReference type="EMBL" id="KIH59372.1"/>
    </source>
</evidence>
<name>A0A0C2DAN6_9BILA</name>
<dbReference type="CDD" id="cd01650">
    <property type="entry name" value="RT_nLTR_like"/>
    <property type="match status" value="1"/>
</dbReference>
<evidence type="ECO:0000313" key="3">
    <source>
        <dbReference type="Proteomes" id="UP000054047"/>
    </source>
</evidence>
<proteinExistence type="predicted"/>
<dbReference type="PANTHER" id="PTHR19446">
    <property type="entry name" value="REVERSE TRANSCRIPTASES"/>
    <property type="match status" value="1"/>
</dbReference>
<protein>
    <recommendedName>
        <fullName evidence="1">Reverse transcriptase domain-containing protein</fullName>
    </recommendedName>
</protein>